<organism evidence="2 3">
    <name type="scientific">Hoeflea prorocentri</name>
    <dbReference type="NCBI Taxonomy" id="1922333"/>
    <lineage>
        <taxon>Bacteria</taxon>
        <taxon>Pseudomonadati</taxon>
        <taxon>Pseudomonadota</taxon>
        <taxon>Alphaproteobacteria</taxon>
        <taxon>Hyphomicrobiales</taxon>
        <taxon>Rhizobiaceae</taxon>
        <taxon>Hoeflea</taxon>
    </lineage>
</organism>
<dbReference type="InterPro" id="IPR003207">
    <property type="entry name" value="Ppandiol/glycerol_DeHydtase_su"/>
</dbReference>
<feature type="region of interest" description="Disordered" evidence="1">
    <location>
        <begin position="1"/>
        <end position="30"/>
    </location>
</feature>
<dbReference type="AlphaFoldDB" id="A0A9X3UMN5"/>
<evidence type="ECO:0000313" key="3">
    <source>
        <dbReference type="Proteomes" id="UP001151234"/>
    </source>
</evidence>
<proteinExistence type="predicted"/>
<dbReference type="InterPro" id="IPR036091">
    <property type="entry name" value="Prodiol/glycerol_DeHase__sf_su"/>
</dbReference>
<dbReference type="RefSeq" id="WP_267991099.1">
    <property type="nucleotide sequence ID" value="NZ_JAPJZI010000001.1"/>
</dbReference>
<comment type="caution">
    <text evidence="2">The sequence shown here is derived from an EMBL/GenBank/DDBJ whole genome shotgun (WGS) entry which is preliminary data.</text>
</comment>
<keyword evidence="3" id="KW-1185">Reference proteome</keyword>
<dbReference type="SUPFAM" id="SSF47148">
    <property type="entry name" value="Diol dehydratase, gamma subunit"/>
    <property type="match status" value="1"/>
</dbReference>
<protein>
    <submittedName>
        <fullName evidence="2">Diol dehydratase small subunit</fullName>
    </submittedName>
</protein>
<evidence type="ECO:0000313" key="2">
    <source>
        <dbReference type="EMBL" id="MDA5399676.1"/>
    </source>
</evidence>
<dbReference type="Pfam" id="PF02287">
    <property type="entry name" value="Dehydratase_SU"/>
    <property type="match status" value="1"/>
</dbReference>
<dbReference type="EMBL" id="JAPJZI010000001">
    <property type="protein sequence ID" value="MDA5399676.1"/>
    <property type="molecule type" value="Genomic_DNA"/>
</dbReference>
<dbReference type="Proteomes" id="UP001151234">
    <property type="component" value="Unassembled WGS sequence"/>
</dbReference>
<sequence length="143" mass="15867">MNDASKRNSYQFPLGKHHRSEITTKSGRPLEELGIEQVSSGQVDSDDVSVSAETLELQAAFARESGYAEVAANLTRAAEMTRIPNSEILEIYEALRPGRSTYYELLSVSQRVASMYSAQHTAAYIREAADAYRDTGMLKVDEK</sequence>
<gene>
    <name evidence="2" type="ORF">OQ273_13920</name>
</gene>
<name>A0A9X3UMN5_9HYPH</name>
<reference evidence="2" key="1">
    <citation type="submission" date="2022-11" db="EMBL/GenBank/DDBJ databases">
        <title>Draft genome sequence of Hoeflea poritis E7-10 and Hoeflea prorocentri PM5-8, separated from scleractinian coral Porites lutea and marine dinoflagellate.</title>
        <authorList>
            <person name="Zhang G."/>
            <person name="Wei Q."/>
            <person name="Cai L."/>
        </authorList>
    </citation>
    <scope>NUCLEOTIDE SEQUENCE</scope>
    <source>
        <strain evidence="2">PM5-8</strain>
    </source>
</reference>
<evidence type="ECO:0000256" key="1">
    <source>
        <dbReference type="SAM" id="MobiDB-lite"/>
    </source>
</evidence>
<accession>A0A9X3UMN5</accession>
<dbReference type="Gene3D" id="1.10.1510.20">
    <property type="entry name" value="Propanediol/glycerol dehydratase, small subunit"/>
    <property type="match status" value="1"/>
</dbReference>